<evidence type="ECO:0000256" key="4">
    <source>
        <dbReference type="ARBA" id="ARBA00022989"/>
    </source>
</evidence>
<keyword evidence="4 6" id="KW-1133">Transmembrane helix</keyword>
<feature type="transmembrane region" description="Helical" evidence="6">
    <location>
        <begin position="12"/>
        <end position="34"/>
    </location>
</feature>
<reference evidence="8" key="2">
    <citation type="journal article" date="2015" name="ISME J.">
        <title>A new class of marine Euryarchaeota group II from the Mediterranean deep chlorophyll maximum.</title>
        <authorList>
            <person name="Martin-Cuadrado A.B."/>
            <person name="Garcia-Heredia I."/>
            <person name="Molto A.G."/>
            <person name="Lopez-Ubeda R."/>
            <person name="Kimes N."/>
            <person name="Lopez-Garcia P."/>
            <person name="Moreira D."/>
            <person name="Rodriguez-Valera F."/>
        </authorList>
    </citation>
    <scope>NUCLEOTIDE SEQUENCE</scope>
</reference>
<dbReference type="InterPro" id="IPR056569">
    <property type="entry name" value="ArlJ-like"/>
</dbReference>
<protein>
    <submittedName>
        <fullName evidence="8">Type II secretion system F domain protein</fullName>
    </submittedName>
</protein>
<evidence type="ECO:0000256" key="5">
    <source>
        <dbReference type="ARBA" id="ARBA00023136"/>
    </source>
</evidence>
<dbReference type="GO" id="GO:0005886">
    <property type="term" value="C:plasma membrane"/>
    <property type="evidence" value="ECO:0007669"/>
    <property type="project" value="UniProtKB-SubCell"/>
</dbReference>
<dbReference type="EMBL" id="KP211931">
    <property type="protein sequence ID" value="ANV81237.1"/>
    <property type="molecule type" value="Genomic_DNA"/>
</dbReference>
<name>A0A1B1TG15_9ARCH</name>
<sequence>MIFDFLEAFNDQMLLLILIVLGVAFSAGGIPPIIERNRRRSIENQLPGLLESLSDAVGAGRGIQEAMLEQGRNTPGILGKLLTETLESSHSSSFDAALSAFASKTRSSQVQRVTVLIETAIEQDAPLQGILSDLSMDYERLNDLMNRRESELQGRGILIILFVCIGLPVLIAFIVGLFAPANKGYQIGDFNQTFALFFAASSAIASLVSGRMLGRMKDFLWWLPFWMAVSMGLYLGAVKMIGG</sequence>
<evidence type="ECO:0000256" key="6">
    <source>
        <dbReference type="SAM" id="Phobius"/>
    </source>
</evidence>
<keyword evidence="2" id="KW-1003">Cell membrane</keyword>
<dbReference type="AlphaFoldDB" id="A0A1B1TG15"/>
<evidence type="ECO:0000256" key="2">
    <source>
        <dbReference type="ARBA" id="ARBA00022475"/>
    </source>
</evidence>
<feature type="transmembrane region" description="Helical" evidence="6">
    <location>
        <begin position="190"/>
        <end position="208"/>
    </location>
</feature>
<keyword evidence="5 6" id="KW-0472">Membrane</keyword>
<evidence type="ECO:0000256" key="3">
    <source>
        <dbReference type="ARBA" id="ARBA00022692"/>
    </source>
</evidence>
<keyword evidence="3 6" id="KW-0812">Transmembrane</keyword>
<comment type="subcellular location">
    <subcellularLocation>
        <location evidence="1">Cell membrane</location>
        <topology evidence="1">Multi-pass membrane protein</topology>
    </subcellularLocation>
</comment>
<reference evidence="8" key="1">
    <citation type="submission" date="2014-11" db="EMBL/GenBank/DDBJ databases">
        <authorList>
            <person name="Zhu J."/>
            <person name="Qi W."/>
            <person name="Song R."/>
        </authorList>
    </citation>
    <scope>NUCLEOTIDE SEQUENCE</scope>
</reference>
<feature type="domain" description="Type II secretion system protein GspF" evidence="7">
    <location>
        <begin position="50"/>
        <end position="174"/>
    </location>
</feature>
<feature type="transmembrane region" description="Helical" evidence="6">
    <location>
        <begin position="157"/>
        <end position="178"/>
    </location>
</feature>
<proteinExistence type="predicted"/>
<feature type="transmembrane region" description="Helical" evidence="6">
    <location>
        <begin position="220"/>
        <end position="241"/>
    </location>
</feature>
<evidence type="ECO:0000313" key="8">
    <source>
        <dbReference type="EMBL" id="ANV81237.1"/>
    </source>
</evidence>
<dbReference type="PANTHER" id="PTHR35402">
    <property type="entry name" value="INTEGRAL MEMBRANE PROTEIN-RELATED"/>
    <property type="match status" value="1"/>
</dbReference>
<evidence type="ECO:0000259" key="7">
    <source>
        <dbReference type="Pfam" id="PF00482"/>
    </source>
</evidence>
<dbReference type="Pfam" id="PF00482">
    <property type="entry name" value="T2SSF"/>
    <property type="match status" value="1"/>
</dbReference>
<dbReference type="InterPro" id="IPR018076">
    <property type="entry name" value="T2SS_GspF_dom"/>
</dbReference>
<organism evidence="8">
    <name type="scientific">uncultured Poseidoniia archaeon</name>
    <dbReference type="NCBI Taxonomy" id="1697135"/>
    <lineage>
        <taxon>Archaea</taxon>
        <taxon>Methanobacteriati</taxon>
        <taxon>Thermoplasmatota</taxon>
        <taxon>Candidatus Poseidoniia</taxon>
        <taxon>environmental samples</taxon>
    </lineage>
</organism>
<dbReference type="PANTHER" id="PTHR35402:SF1">
    <property type="entry name" value="TYPE II SECRETION SYSTEM PROTEIN GSPF DOMAIN-CONTAINING PROTEIN"/>
    <property type="match status" value="1"/>
</dbReference>
<evidence type="ECO:0000256" key="1">
    <source>
        <dbReference type="ARBA" id="ARBA00004651"/>
    </source>
</evidence>
<accession>A0A1B1TG15</accession>